<feature type="modified residue" description="4-aspartylphosphate" evidence="9">
    <location>
        <position position="1212"/>
    </location>
</feature>
<dbReference type="Gene3D" id="3.30.565.10">
    <property type="entry name" value="Histidine kinase-like ATPase, C-terminal domain"/>
    <property type="match status" value="1"/>
</dbReference>
<dbReference type="CDD" id="cd00082">
    <property type="entry name" value="HisKA"/>
    <property type="match status" value="1"/>
</dbReference>
<evidence type="ECO:0000256" key="4">
    <source>
        <dbReference type="ARBA" id="ARBA00022679"/>
    </source>
</evidence>
<dbReference type="InterPro" id="IPR011006">
    <property type="entry name" value="CheY-like_superfamily"/>
</dbReference>
<evidence type="ECO:0000259" key="12">
    <source>
        <dbReference type="PROSITE" id="PS50110"/>
    </source>
</evidence>
<keyword evidence="5" id="KW-0418">Kinase</keyword>
<feature type="domain" description="Response regulatory" evidence="12">
    <location>
        <begin position="1164"/>
        <end position="1279"/>
    </location>
</feature>
<dbReference type="EMBL" id="JASJOU010000007">
    <property type="protein sequence ID" value="MDJ1502984.1"/>
    <property type="molecule type" value="Genomic_DNA"/>
</dbReference>
<dbReference type="Proteomes" id="UP001232063">
    <property type="component" value="Unassembled WGS sequence"/>
</dbReference>
<sequence length="1421" mass="161096">MKYLVNYILNFLSICCIVTEGLPQNSPEEFKFEHITVNEGLAHSDAMAVTQDKQGFIWVGTNKGINRYDGYALKKYDLPLNDQTGLASNRIKALYVSKDSSLWVGTERAGLFRYDTGKDTFVNIKDHLKDPVYHSLASILSASTISSITSDSQGRLWVGSARYGVFMIQVNNQNFITNIRQIHLKDPSLKTTSPYDYSISRIVADKHNTIWIGTISNGLWKFQITDNYSATVSLQATKVNSISAYTIRSLHMDRRGDLWLGTGNQVLWISSKHLSDPSDLQAKPLQRTFGDIESLYLDSFNRLWVGTNFGLLLVGAGVSENDRPPVNESMIHTFLPLDTDPYSINSVRVHEIMEDCFHNLWLATSAGGLNQLKLTTKSFYQLRRQLSGQDTPANNYINAIYQDTQKKLVWIGTRNGFATYNFSQKRYTNYLNRALSGDVNGIDVTAFYERKDGTIWIGTRFLGVYILSNQNTLQKLPALPANETNWNNISIEKILEDKNGYIWIATFNAGLLQFTPQGTFLRSYSLQNKKLPTDQLTALLYEKDTNILWISTRDAGLLKTKLTADSIKILHHFQHEPNNTNSLQTNYIWPLLKDKKGNLWIGTIGGGLHLLTTNEKGTEVIKSYSQWVPETDVESLLADEAGDLWIGGAGLYQFNPSTKRLIHYDVSDGLQSNSFKVGAAFHASDSTMYFGGTNGITYFRPQAIQDNPYPPLVQITGLRIMNHLVSVGDSYNDRIVVTKSFSKSQTIELKASENDFSIEFAGINYDNPQKHQYAYMLKGYNSRWVYAPPGQRTASFSNLQAGTYRFIVKASNGDGIWSNQNTTLAVTILPPWWKTWWAYILYACCIVGALALYRRITLKQQELKNKLAFEHFQYEKEKEINDLKLRFFTNVSHELRTPLTLILGPMEELVTATGKLTGLKDKVLLMHKQTRKLLDLVNQLLDFRKVESGNISLKASRQDIIGFLTETFLIFKLKAEELNLDYQLAVPSQPAFLYFDRSKMEIILTNLLSNALKYTPSGGKIVCSATIAGNPNETAIIKNGDIQTNYLLITIQDWGIGMKEEEVDKIFDPYYQASQTETLRMMGTGIGLSLVKQLVERHAGKITVKSQPGAGTLFTIKMPFGEDHLAPDDIRNESVTPEAEYEISHSGELPVTEQLQTSLPGSLRILLVEDNEDVLHYLQQMFESNFEILTAPDGHDGWITALDTCPDLIISDVMMPCSDGMELCKKVKQHPKTMHIPVILLTARASAVHELEGLETGADDYIIKPFNPNILYAKADAILRNRFKLRTYYQRQILLEPTEVVIPDEDKLFLEKAMKIVESRLSEQEFNVQILVQEMGMSQSVFYRRIKSITGQTVVEFIRDIRMKRAAQLLAHTTLRVSEIAFEVGIEDNKYFRQTFQKIYNMTPSEYAKLHRKTEKEESNK</sequence>
<evidence type="ECO:0000256" key="9">
    <source>
        <dbReference type="PROSITE-ProRule" id="PRU00169"/>
    </source>
</evidence>
<keyword evidence="8" id="KW-0804">Transcription</keyword>
<dbReference type="InterPro" id="IPR011110">
    <property type="entry name" value="Reg_prop"/>
</dbReference>
<dbReference type="InterPro" id="IPR004358">
    <property type="entry name" value="Sig_transdc_His_kin-like_C"/>
</dbReference>
<dbReference type="GO" id="GO:0000155">
    <property type="term" value="F:phosphorelay sensor kinase activity"/>
    <property type="evidence" value="ECO:0007669"/>
    <property type="project" value="InterPro"/>
</dbReference>
<keyword evidence="7" id="KW-0238">DNA-binding</keyword>
<dbReference type="EC" id="2.7.13.3" evidence="2"/>
<dbReference type="GO" id="GO:0003700">
    <property type="term" value="F:DNA-binding transcription factor activity"/>
    <property type="evidence" value="ECO:0007669"/>
    <property type="project" value="InterPro"/>
</dbReference>
<dbReference type="PROSITE" id="PS50110">
    <property type="entry name" value="RESPONSE_REGULATORY"/>
    <property type="match status" value="1"/>
</dbReference>
<dbReference type="InterPro" id="IPR009057">
    <property type="entry name" value="Homeodomain-like_sf"/>
</dbReference>
<keyword evidence="3 9" id="KW-0597">Phosphoprotein</keyword>
<evidence type="ECO:0000256" key="7">
    <source>
        <dbReference type="ARBA" id="ARBA00023125"/>
    </source>
</evidence>
<dbReference type="Pfam" id="PF07495">
    <property type="entry name" value="Y_Y_Y"/>
    <property type="match status" value="1"/>
</dbReference>
<dbReference type="PANTHER" id="PTHR43547">
    <property type="entry name" value="TWO-COMPONENT HISTIDINE KINASE"/>
    <property type="match status" value="1"/>
</dbReference>
<dbReference type="InterPro" id="IPR015943">
    <property type="entry name" value="WD40/YVTN_repeat-like_dom_sf"/>
</dbReference>
<dbReference type="FunFam" id="3.30.565.10:FF:000006">
    <property type="entry name" value="Sensor histidine kinase WalK"/>
    <property type="match status" value="1"/>
</dbReference>
<organism evidence="13 14">
    <name type="scientific">Xanthocytophaga agilis</name>
    <dbReference type="NCBI Taxonomy" id="3048010"/>
    <lineage>
        <taxon>Bacteria</taxon>
        <taxon>Pseudomonadati</taxon>
        <taxon>Bacteroidota</taxon>
        <taxon>Cytophagia</taxon>
        <taxon>Cytophagales</taxon>
        <taxon>Rhodocytophagaceae</taxon>
        <taxon>Xanthocytophaga</taxon>
    </lineage>
</organism>
<comment type="caution">
    <text evidence="13">The sequence shown here is derived from an EMBL/GenBank/DDBJ whole genome shotgun (WGS) entry which is preliminary data.</text>
</comment>
<comment type="catalytic activity">
    <reaction evidence="1">
        <text>ATP + protein L-histidine = ADP + protein N-phospho-L-histidine.</text>
        <dbReference type="EC" id="2.7.13.3"/>
    </reaction>
</comment>
<keyword evidence="6" id="KW-0805">Transcription regulation</keyword>
<dbReference type="InterPro" id="IPR005467">
    <property type="entry name" value="His_kinase_dom"/>
</dbReference>
<dbReference type="SMART" id="SM00387">
    <property type="entry name" value="HATPase_c"/>
    <property type="match status" value="1"/>
</dbReference>
<dbReference type="Gene3D" id="2.130.10.10">
    <property type="entry name" value="YVTN repeat-like/Quinoprotein amine dehydrogenase"/>
    <property type="match status" value="4"/>
</dbReference>
<proteinExistence type="predicted"/>
<dbReference type="Gene3D" id="1.10.10.60">
    <property type="entry name" value="Homeodomain-like"/>
    <property type="match status" value="2"/>
</dbReference>
<keyword evidence="14" id="KW-1185">Reference proteome</keyword>
<dbReference type="Pfam" id="PF00072">
    <property type="entry name" value="Response_reg"/>
    <property type="match status" value="1"/>
</dbReference>
<dbReference type="InterPro" id="IPR013783">
    <property type="entry name" value="Ig-like_fold"/>
</dbReference>
<dbReference type="PRINTS" id="PR00344">
    <property type="entry name" value="BCTRLSENSOR"/>
</dbReference>
<protein>
    <recommendedName>
        <fullName evidence="2">histidine kinase</fullName>
        <ecNumber evidence="2">2.7.13.3</ecNumber>
    </recommendedName>
</protein>
<dbReference type="InterPro" id="IPR018060">
    <property type="entry name" value="HTH_AraC"/>
</dbReference>
<feature type="domain" description="HTH araC/xylS-type" evidence="10">
    <location>
        <begin position="1311"/>
        <end position="1410"/>
    </location>
</feature>
<dbReference type="InterPro" id="IPR001789">
    <property type="entry name" value="Sig_transdc_resp-reg_receiver"/>
</dbReference>
<dbReference type="CDD" id="cd00146">
    <property type="entry name" value="PKD"/>
    <property type="match status" value="1"/>
</dbReference>
<dbReference type="SMART" id="SM00448">
    <property type="entry name" value="REC"/>
    <property type="match status" value="1"/>
</dbReference>
<dbReference type="SUPFAM" id="SSF63829">
    <property type="entry name" value="Calcium-dependent phosphotriesterase"/>
    <property type="match status" value="3"/>
</dbReference>
<evidence type="ECO:0000256" key="3">
    <source>
        <dbReference type="ARBA" id="ARBA00022553"/>
    </source>
</evidence>
<dbReference type="SUPFAM" id="SSF47384">
    <property type="entry name" value="Homodimeric domain of signal transducing histidine kinase"/>
    <property type="match status" value="1"/>
</dbReference>
<dbReference type="Gene3D" id="3.40.50.2300">
    <property type="match status" value="1"/>
</dbReference>
<dbReference type="RefSeq" id="WP_314513388.1">
    <property type="nucleotide sequence ID" value="NZ_JASJOU010000007.1"/>
</dbReference>
<dbReference type="InterPro" id="IPR011123">
    <property type="entry name" value="Y_Y_Y"/>
</dbReference>
<dbReference type="SMART" id="SM00342">
    <property type="entry name" value="HTH_ARAC"/>
    <property type="match status" value="1"/>
</dbReference>
<dbReference type="SMART" id="SM00388">
    <property type="entry name" value="HisKA"/>
    <property type="match status" value="1"/>
</dbReference>
<feature type="domain" description="Histidine kinase" evidence="11">
    <location>
        <begin position="890"/>
        <end position="1122"/>
    </location>
</feature>
<keyword evidence="4" id="KW-0808">Transferase</keyword>
<evidence type="ECO:0000256" key="5">
    <source>
        <dbReference type="ARBA" id="ARBA00022777"/>
    </source>
</evidence>
<evidence type="ECO:0000256" key="1">
    <source>
        <dbReference type="ARBA" id="ARBA00000085"/>
    </source>
</evidence>
<dbReference type="Pfam" id="PF00512">
    <property type="entry name" value="HisKA"/>
    <property type="match status" value="1"/>
</dbReference>
<name>A0AAE3R7S0_9BACT</name>
<evidence type="ECO:0000259" key="11">
    <source>
        <dbReference type="PROSITE" id="PS50109"/>
    </source>
</evidence>
<dbReference type="InterPro" id="IPR003661">
    <property type="entry name" value="HisK_dim/P_dom"/>
</dbReference>
<reference evidence="13" key="1">
    <citation type="submission" date="2023-05" db="EMBL/GenBank/DDBJ databases">
        <authorList>
            <person name="Zhang X."/>
        </authorList>
    </citation>
    <scope>NUCLEOTIDE SEQUENCE</scope>
    <source>
        <strain evidence="13">BD1B2-1</strain>
    </source>
</reference>
<accession>A0AAE3R7S0</accession>
<dbReference type="GO" id="GO:0043565">
    <property type="term" value="F:sequence-specific DNA binding"/>
    <property type="evidence" value="ECO:0007669"/>
    <property type="project" value="InterPro"/>
</dbReference>
<evidence type="ECO:0000256" key="8">
    <source>
        <dbReference type="ARBA" id="ARBA00023163"/>
    </source>
</evidence>
<dbReference type="SUPFAM" id="SSF46689">
    <property type="entry name" value="Homeodomain-like"/>
    <property type="match status" value="1"/>
</dbReference>
<dbReference type="InterPro" id="IPR036097">
    <property type="entry name" value="HisK_dim/P_sf"/>
</dbReference>
<dbReference type="InterPro" id="IPR018062">
    <property type="entry name" value="HTH_AraC-typ_CS"/>
</dbReference>
<dbReference type="Gene3D" id="1.10.287.130">
    <property type="match status" value="1"/>
</dbReference>
<evidence type="ECO:0000259" key="10">
    <source>
        <dbReference type="PROSITE" id="PS01124"/>
    </source>
</evidence>
<dbReference type="Gene3D" id="2.60.40.10">
    <property type="entry name" value="Immunoglobulins"/>
    <property type="match status" value="1"/>
</dbReference>
<dbReference type="PROSITE" id="PS00041">
    <property type="entry name" value="HTH_ARAC_FAMILY_1"/>
    <property type="match status" value="1"/>
</dbReference>
<evidence type="ECO:0000256" key="6">
    <source>
        <dbReference type="ARBA" id="ARBA00023015"/>
    </source>
</evidence>
<dbReference type="Pfam" id="PF07494">
    <property type="entry name" value="Reg_prop"/>
    <property type="match status" value="4"/>
</dbReference>
<evidence type="ECO:0000313" key="13">
    <source>
        <dbReference type="EMBL" id="MDJ1502984.1"/>
    </source>
</evidence>
<evidence type="ECO:0000256" key="2">
    <source>
        <dbReference type="ARBA" id="ARBA00012438"/>
    </source>
</evidence>
<gene>
    <name evidence="13" type="ORF">QNI22_20110</name>
</gene>
<dbReference type="Pfam" id="PF02518">
    <property type="entry name" value="HATPase_c"/>
    <property type="match status" value="1"/>
</dbReference>
<dbReference type="PANTHER" id="PTHR43547:SF2">
    <property type="entry name" value="HYBRID SIGNAL TRANSDUCTION HISTIDINE KINASE C"/>
    <property type="match status" value="1"/>
</dbReference>
<evidence type="ECO:0000313" key="14">
    <source>
        <dbReference type="Proteomes" id="UP001232063"/>
    </source>
</evidence>
<dbReference type="PROSITE" id="PS01124">
    <property type="entry name" value="HTH_ARAC_FAMILY_2"/>
    <property type="match status" value="1"/>
</dbReference>
<dbReference type="SUPFAM" id="SSF52172">
    <property type="entry name" value="CheY-like"/>
    <property type="match status" value="1"/>
</dbReference>
<dbReference type="FunFam" id="1.10.287.130:FF:000045">
    <property type="entry name" value="Two-component system sensor histidine kinase/response regulator"/>
    <property type="match status" value="1"/>
</dbReference>
<dbReference type="SUPFAM" id="SSF55874">
    <property type="entry name" value="ATPase domain of HSP90 chaperone/DNA topoisomerase II/histidine kinase"/>
    <property type="match status" value="1"/>
</dbReference>
<dbReference type="InterPro" id="IPR003594">
    <property type="entry name" value="HATPase_dom"/>
</dbReference>
<dbReference type="PROSITE" id="PS50109">
    <property type="entry name" value="HIS_KIN"/>
    <property type="match status" value="1"/>
</dbReference>
<dbReference type="InterPro" id="IPR036890">
    <property type="entry name" value="HATPase_C_sf"/>
</dbReference>
<dbReference type="Pfam" id="PF12833">
    <property type="entry name" value="HTH_18"/>
    <property type="match status" value="1"/>
</dbReference>
<dbReference type="CDD" id="cd17574">
    <property type="entry name" value="REC_OmpR"/>
    <property type="match status" value="1"/>
</dbReference>
<dbReference type="FunFam" id="2.60.40.10:FF:000791">
    <property type="entry name" value="Two-component system sensor histidine kinase/response regulator"/>
    <property type="match status" value="1"/>
</dbReference>